<dbReference type="SUPFAM" id="SSF69500">
    <property type="entry name" value="DTD-like"/>
    <property type="match status" value="1"/>
</dbReference>
<comment type="subcellular location">
    <subcellularLocation>
        <location evidence="3">Cytoplasm</location>
    </subcellularLocation>
</comment>
<keyword evidence="3" id="KW-0963">Cytoplasm</keyword>
<dbReference type="GO" id="GO:0051500">
    <property type="term" value="F:D-tyrosyl-tRNA(Tyr) deacylase activity"/>
    <property type="evidence" value="ECO:0007669"/>
    <property type="project" value="TreeGrafter"/>
</dbReference>
<name>I3CGU5_9GAMM</name>
<feature type="short sequence motif" description="Gly-cisPro motif, important for rejection of L-amino acids" evidence="3">
    <location>
        <begin position="137"/>
        <end position="138"/>
    </location>
</feature>
<evidence type="ECO:0000313" key="5">
    <source>
        <dbReference type="Proteomes" id="UP000005744"/>
    </source>
</evidence>
<dbReference type="AlphaFoldDB" id="I3CGU5"/>
<dbReference type="STRING" id="395493.BegalDRAFT_1968"/>
<comment type="domain">
    <text evidence="3">A Gly-cisPro motif from one monomer fits into the active site of the other monomer to allow specific chiral rejection of L-amino acids.</text>
</comment>
<proteinExistence type="inferred from homology"/>
<dbReference type="NCBIfam" id="TIGR00256">
    <property type="entry name" value="D-aminoacyl-tRNA deacylase"/>
    <property type="match status" value="1"/>
</dbReference>
<evidence type="ECO:0000256" key="2">
    <source>
        <dbReference type="ARBA" id="ARBA00022801"/>
    </source>
</evidence>
<sequence>MIGLLQRVTQASVSVNQAIVGQINTGLLVLLGVEKTDTTAQADRLLERLLTYRVFADADGKMNISLRDINGGLLIVPQFTLPADTRKGTRPSFSTAAPPVLGSELFHYFCQQAQQQHPTVACGVFGADMQVALINDGPVTFWLQV</sequence>
<comment type="catalytic activity">
    <reaction evidence="3">
        <text>a D-aminoacyl-tRNA + H2O = a tRNA + a D-alpha-amino acid + H(+)</text>
        <dbReference type="Rhea" id="RHEA:13953"/>
        <dbReference type="Rhea" id="RHEA-COMP:10123"/>
        <dbReference type="Rhea" id="RHEA-COMP:10124"/>
        <dbReference type="ChEBI" id="CHEBI:15377"/>
        <dbReference type="ChEBI" id="CHEBI:15378"/>
        <dbReference type="ChEBI" id="CHEBI:59871"/>
        <dbReference type="ChEBI" id="CHEBI:78442"/>
        <dbReference type="ChEBI" id="CHEBI:79333"/>
        <dbReference type="EC" id="3.1.1.96"/>
    </reaction>
</comment>
<dbReference type="GO" id="GO:0019478">
    <property type="term" value="P:D-amino acid catabolic process"/>
    <property type="evidence" value="ECO:0007669"/>
    <property type="project" value="UniProtKB-UniRule"/>
</dbReference>
<keyword evidence="5" id="KW-1185">Reference proteome</keyword>
<evidence type="ECO:0000313" key="4">
    <source>
        <dbReference type="EMBL" id="EIJ42838.1"/>
    </source>
</evidence>
<evidence type="ECO:0000256" key="1">
    <source>
        <dbReference type="ARBA" id="ARBA00009673"/>
    </source>
</evidence>
<dbReference type="EMBL" id="JH600070">
    <property type="protein sequence ID" value="EIJ42838.1"/>
    <property type="molecule type" value="Genomic_DNA"/>
</dbReference>
<dbReference type="InterPro" id="IPR023509">
    <property type="entry name" value="DTD-like_sf"/>
</dbReference>
<dbReference type="InterPro" id="IPR003732">
    <property type="entry name" value="Daa-tRNA_deacyls_DTD"/>
</dbReference>
<dbReference type="CDD" id="cd00563">
    <property type="entry name" value="Dtyr_deacylase"/>
    <property type="match status" value="1"/>
</dbReference>
<dbReference type="HAMAP" id="MF_00518">
    <property type="entry name" value="Deacylase_Dtd"/>
    <property type="match status" value="1"/>
</dbReference>
<accession>I3CGU5</accession>
<dbReference type="eggNOG" id="COG1490">
    <property type="taxonomic scope" value="Bacteria"/>
</dbReference>
<dbReference type="EC" id="3.1.1.96" evidence="3"/>
<reference evidence="4 5" key="1">
    <citation type="submission" date="2011-11" db="EMBL/GenBank/DDBJ databases">
        <title>Improved High-Quality Draft sequence of Beggiatoa alba B18lD.</title>
        <authorList>
            <consortium name="US DOE Joint Genome Institute"/>
            <person name="Lucas S."/>
            <person name="Han J."/>
            <person name="Lapidus A."/>
            <person name="Cheng J.-F."/>
            <person name="Goodwin L."/>
            <person name="Pitluck S."/>
            <person name="Peters L."/>
            <person name="Mikhailova N."/>
            <person name="Held B."/>
            <person name="Detter J.C."/>
            <person name="Han C."/>
            <person name="Tapia R."/>
            <person name="Land M."/>
            <person name="Hauser L."/>
            <person name="Kyrpides N."/>
            <person name="Ivanova N."/>
            <person name="Pagani I."/>
            <person name="Samuel K."/>
            <person name="Teske A."/>
            <person name="Mueller J."/>
            <person name="Woyke T."/>
        </authorList>
    </citation>
    <scope>NUCLEOTIDE SEQUENCE [LARGE SCALE GENOMIC DNA]</scope>
    <source>
        <strain evidence="4 5">B18LD</strain>
    </source>
</reference>
<dbReference type="Gene3D" id="3.50.80.10">
    <property type="entry name" value="D-tyrosyl-tRNA(Tyr) deacylase"/>
    <property type="match status" value="1"/>
</dbReference>
<comment type="subunit">
    <text evidence="3">Homodimer.</text>
</comment>
<protein>
    <recommendedName>
        <fullName evidence="3">D-aminoacyl-tRNA deacylase</fullName>
        <shortName evidence="3">DTD</shortName>
        <ecNumber evidence="3">3.1.1.96</ecNumber>
    </recommendedName>
    <alternativeName>
        <fullName evidence="3">Gly-tRNA(Ala) deacylase</fullName>
        <ecNumber evidence="3">3.1.1.-</ecNumber>
    </alternativeName>
</protein>
<comment type="similarity">
    <text evidence="1 3">Belongs to the DTD family.</text>
</comment>
<dbReference type="GO" id="GO:0005737">
    <property type="term" value="C:cytoplasm"/>
    <property type="evidence" value="ECO:0007669"/>
    <property type="project" value="UniProtKB-SubCell"/>
</dbReference>
<dbReference type="OrthoDB" id="9801395at2"/>
<keyword evidence="3" id="KW-0820">tRNA-binding</keyword>
<keyword evidence="2 3" id="KW-0378">Hydrolase</keyword>
<dbReference type="FunFam" id="3.50.80.10:FF:000001">
    <property type="entry name" value="D-aminoacyl-tRNA deacylase"/>
    <property type="match status" value="1"/>
</dbReference>
<dbReference type="HOGENOM" id="CLU_076901_1_1_6"/>
<dbReference type="GO" id="GO:0043908">
    <property type="term" value="F:Ser(Gly)-tRNA(Ala) hydrolase activity"/>
    <property type="evidence" value="ECO:0007669"/>
    <property type="project" value="UniProtKB-UniRule"/>
</dbReference>
<evidence type="ECO:0000256" key="3">
    <source>
        <dbReference type="HAMAP-Rule" id="MF_00518"/>
    </source>
</evidence>
<gene>
    <name evidence="3" type="primary">dtd</name>
    <name evidence="4" type="ORF">BegalDRAFT_1968</name>
</gene>
<comment type="catalytic activity">
    <reaction evidence="3">
        <text>glycyl-tRNA(Ala) + H2O = tRNA(Ala) + glycine + H(+)</text>
        <dbReference type="Rhea" id="RHEA:53744"/>
        <dbReference type="Rhea" id="RHEA-COMP:9657"/>
        <dbReference type="Rhea" id="RHEA-COMP:13640"/>
        <dbReference type="ChEBI" id="CHEBI:15377"/>
        <dbReference type="ChEBI" id="CHEBI:15378"/>
        <dbReference type="ChEBI" id="CHEBI:57305"/>
        <dbReference type="ChEBI" id="CHEBI:78442"/>
        <dbReference type="ChEBI" id="CHEBI:78522"/>
    </reaction>
</comment>
<dbReference type="PANTHER" id="PTHR10472">
    <property type="entry name" value="D-TYROSYL-TRNA TYR DEACYLASE"/>
    <property type="match status" value="1"/>
</dbReference>
<keyword evidence="3" id="KW-0694">RNA-binding</keyword>
<comment type="function">
    <text evidence="3">An aminoacyl-tRNA editing enzyme that deacylates mischarged D-aminoacyl-tRNAs. Also deacylates mischarged glycyl-tRNA(Ala), protecting cells against glycine mischarging by AlaRS. Acts via tRNA-based rather than protein-based catalysis; rejects L-amino acids rather than detecting D-amino acids in the active site. By recycling D-aminoacyl-tRNA to D-amino acids and free tRNA molecules, this enzyme counteracts the toxicity associated with the formation of D-aminoacyl-tRNA entities in vivo and helps enforce protein L-homochirality.</text>
</comment>
<organism evidence="4 5">
    <name type="scientific">Beggiatoa alba B18LD</name>
    <dbReference type="NCBI Taxonomy" id="395493"/>
    <lineage>
        <taxon>Bacteria</taxon>
        <taxon>Pseudomonadati</taxon>
        <taxon>Pseudomonadota</taxon>
        <taxon>Gammaproteobacteria</taxon>
        <taxon>Thiotrichales</taxon>
        <taxon>Thiotrichaceae</taxon>
        <taxon>Beggiatoa</taxon>
    </lineage>
</organism>
<dbReference type="EC" id="3.1.1.-" evidence="3"/>
<dbReference type="Pfam" id="PF02580">
    <property type="entry name" value="Tyr_Deacylase"/>
    <property type="match status" value="1"/>
</dbReference>
<dbReference type="GO" id="GO:0000049">
    <property type="term" value="F:tRNA binding"/>
    <property type="evidence" value="ECO:0007669"/>
    <property type="project" value="UniProtKB-UniRule"/>
</dbReference>
<dbReference type="Proteomes" id="UP000005744">
    <property type="component" value="Unassembled WGS sequence"/>
</dbReference>
<dbReference type="GO" id="GO:0106026">
    <property type="term" value="F:Gly-tRNA(Ala) deacylase activity"/>
    <property type="evidence" value="ECO:0007669"/>
    <property type="project" value="UniProtKB-UniRule"/>
</dbReference>
<dbReference type="PANTHER" id="PTHR10472:SF5">
    <property type="entry name" value="D-AMINOACYL-TRNA DEACYLASE 1"/>
    <property type="match status" value="1"/>
</dbReference>
<dbReference type="RefSeq" id="WP_002686092.1">
    <property type="nucleotide sequence ID" value="NZ_JH600070.1"/>
</dbReference>